<dbReference type="AlphaFoldDB" id="A0A699I4M5"/>
<comment type="cofactor">
    <cofactor evidence="1">
        <name>a divalent metal cation</name>
        <dbReference type="ChEBI" id="CHEBI:60240"/>
    </cofactor>
</comment>
<evidence type="ECO:0000259" key="3">
    <source>
        <dbReference type="Pfam" id="PF13359"/>
    </source>
</evidence>
<organism evidence="4">
    <name type="scientific">Tanacetum cinerariifolium</name>
    <name type="common">Dalmatian daisy</name>
    <name type="synonym">Chrysanthemum cinerariifolium</name>
    <dbReference type="NCBI Taxonomy" id="118510"/>
    <lineage>
        <taxon>Eukaryota</taxon>
        <taxon>Viridiplantae</taxon>
        <taxon>Streptophyta</taxon>
        <taxon>Embryophyta</taxon>
        <taxon>Tracheophyta</taxon>
        <taxon>Spermatophyta</taxon>
        <taxon>Magnoliopsida</taxon>
        <taxon>eudicotyledons</taxon>
        <taxon>Gunneridae</taxon>
        <taxon>Pentapetalae</taxon>
        <taxon>asterids</taxon>
        <taxon>campanulids</taxon>
        <taxon>Asterales</taxon>
        <taxon>Asteraceae</taxon>
        <taxon>Asteroideae</taxon>
        <taxon>Anthemideae</taxon>
        <taxon>Anthemidinae</taxon>
        <taxon>Tanacetum</taxon>
    </lineage>
</organism>
<dbReference type="InterPro" id="IPR027806">
    <property type="entry name" value="HARBI1_dom"/>
</dbReference>
<evidence type="ECO:0000313" key="4">
    <source>
        <dbReference type="EMBL" id="GEZ06448.1"/>
    </source>
</evidence>
<comment type="caution">
    <text evidence="4">The sequence shown here is derived from an EMBL/GenBank/DDBJ whole genome shotgun (WGS) entry which is preliminary data.</text>
</comment>
<keyword evidence="2" id="KW-0479">Metal-binding</keyword>
<reference evidence="4" key="1">
    <citation type="journal article" date="2019" name="Sci. Rep.">
        <title>Draft genome of Tanacetum cinerariifolium, the natural source of mosquito coil.</title>
        <authorList>
            <person name="Yamashiro T."/>
            <person name="Shiraishi A."/>
            <person name="Satake H."/>
            <person name="Nakayama K."/>
        </authorList>
    </citation>
    <scope>NUCLEOTIDE SEQUENCE</scope>
</reference>
<name>A0A699I4M5_TANCI</name>
<evidence type="ECO:0000256" key="1">
    <source>
        <dbReference type="ARBA" id="ARBA00001968"/>
    </source>
</evidence>
<dbReference type="Pfam" id="PF13359">
    <property type="entry name" value="DDE_Tnp_4"/>
    <property type="match status" value="1"/>
</dbReference>
<accession>A0A699I4M5</accession>
<dbReference type="GO" id="GO:0046872">
    <property type="term" value="F:metal ion binding"/>
    <property type="evidence" value="ECO:0007669"/>
    <property type="project" value="UniProtKB-KW"/>
</dbReference>
<evidence type="ECO:0000256" key="2">
    <source>
        <dbReference type="ARBA" id="ARBA00022723"/>
    </source>
</evidence>
<dbReference type="EMBL" id="BKCJ010237173">
    <property type="protein sequence ID" value="GEZ06448.1"/>
    <property type="molecule type" value="Genomic_DNA"/>
</dbReference>
<gene>
    <name evidence="4" type="ORF">Tci_478421</name>
</gene>
<sequence>MFCSFPHNLYSRINLHTVRDDTLLDSKAYKTYLDYATRKVPPKKAMKFKNTASPKLKTVTASPKEPTQKGERYHPNKFHGHQSSAQEYFNMKHVDVGNVIERCFGLLKGRWKILASSSFFHITTQVRSILVCCLLRNLIRKYMRFYSQELTQDEEDKIQDGRTIRR</sequence>
<proteinExistence type="predicted"/>
<feature type="domain" description="DDE Tnp4" evidence="3">
    <location>
        <begin position="82"/>
        <end position="137"/>
    </location>
</feature>
<protein>
    <recommendedName>
        <fullName evidence="3">DDE Tnp4 domain-containing protein</fullName>
    </recommendedName>
</protein>